<sequence>MVMQFHLRYFSTLVSPIIFLFNSGLVQSPIQEVNLFNYREKHEILVQKNQRSPTLELSIGKAGLISETQREQLSPIETLNKKRC</sequence>
<dbReference type="EMBL" id="CP000117">
    <property type="protein sequence ID" value="ABA22748.1"/>
    <property type="molecule type" value="Genomic_DNA"/>
</dbReference>
<accession>Q3M8D8</accession>
<name>Q3M8D8_TRIV2</name>
<evidence type="ECO:0000313" key="1">
    <source>
        <dbReference type="EMBL" id="ABA22748.1"/>
    </source>
</evidence>
<dbReference type="Proteomes" id="UP000002533">
    <property type="component" value="Chromosome"/>
</dbReference>
<proteinExistence type="predicted"/>
<dbReference type="AlphaFoldDB" id="Q3M8D8"/>
<dbReference type="STRING" id="240292.Ava_3140"/>
<protein>
    <submittedName>
        <fullName evidence="1">Uncharacterized protein</fullName>
    </submittedName>
</protein>
<dbReference type="HOGENOM" id="CLU_2520390_0_0_3"/>
<gene>
    <name evidence="1" type="ordered locus">Ava_3140</name>
</gene>
<dbReference type="KEGG" id="ava:Ava_3140"/>
<reference evidence="2" key="1">
    <citation type="journal article" date="2014" name="Stand. Genomic Sci.">
        <title>Complete genome sequence of Anabaena variabilis ATCC 29413.</title>
        <authorList>
            <person name="Thiel T."/>
            <person name="Pratte B.S."/>
            <person name="Zhong J."/>
            <person name="Goodwin L."/>
            <person name="Copeland A."/>
            <person name="Lucas S."/>
            <person name="Han C."/>
            <person name="Pitluck S."/>
            <person name="Land M.L."/>
            <person name="Kyrpides N.C."/>
            <person name="Woyke T."/>
        </authorList>
    </citation>
    <scope>NUCLEOTIDE SEQUENCE [LARGE SCALE GENOMIC DNA]</scope>
    <source>
        <strain evidence="2">ATCC 29413 / PCC 7937</strain>
    </source>
</reference>
<evidence type="ECO:0000313" key="2">
    <source>
        <dbReference type="Proteomes" id="UP000002533"/>
    </source>
</evidence>
<dbReference type="eggNOG" id="COG0457">
    <property type="taxonomic scope" value="Bacteria"/>
</dbReference>
<organism evidence="1 2">
    <name type="scientific">Trichormus variabilis (strain ATCC 29413 / PCC 7937)</name>
    <name type="common">Anabaena variabilis</name>
    <dbReference type="NCBI Taxonomy" id="240292"/>
    <lineage>
        <taxon>Bacteria</taxon>
        <taxon>Bacillati</taxon>
        <taxon>Cyanobacteriota</taxon>
        <taxon>Cyanophyceae</taxon>
        <taxon>Nostocales</taxon>
        <taxon>Nostocaceae</taxon>
        <taxon>Trichormus</taxon>
    </lineage>
</organism>